<dbReference type="FunFam" id="1.20.120.80:FF:000002">
    <property type="entry name" value="Cytochrome c oxidase subunit 3"/>
    <property type="match status" value="1"/>
</dbReference>
<keyword evidence="8 11" id="KW-0496">Mitochondrion</keyword>
<proteinExistence type="inferred from homology"/>
<protein>
    <recommendedName>
        <fullName evidence="3 8">Cytochrome c oxidase subunit 3</fullName>
    </recommendedName>
</protein>
<comment type="subcellular location">
    <subcellularLocation>
        <location evidence="1">Membrane</location>
        <topology evidence="1">Multi-pass membrane protein</topology>
    </subcellularLocation>
</comment>
<evidence type="ECO:0000256" key="5">
    <source>
        <dbReference type="ARBA" id="ARBA00022967"/>
    </source>
</evidence>
<sequence length="261" mass="30561">MKKLYQPFHLVTISPWPILMSFSVMTLLIGVMNWFNNYNLMLMLFGLLISLMCSFQWWRDVVRESTYQGFHTNKVISGLKLGMLLFIISEVFFFISIFWCYFHMFLSPSVEIGGIWPPKNIISFNPYHIPLLNTIILISSGVSVTWCHYSLLTNNKKDSVISMIITIFLGVVFSMFQYMEYNEASFTIADSVYGSIFFMSTGFHGLHVLVGTLFLMVNLFRIINNNYSAIHHFGFEAAAWYWHFVDVVWLFLYLLVYFWSS</sequence>
<dbReference type="GO" id="GO:0005739">
    <property type="term" value="C:mitochondrion"/>
    <property type="evidence" value="ECO:0007669"/>
    <property type="project" value="TreeGrafter"/>
</dbReference>
<dbReference type="Gene3D" id="1.10.287.70">
    <property type="match status" value="1"/>
</dbReference>
<dbReference type="EMBL" id="MT916846">
    <property type="protein sequence ID" value="QOV03010.1"/>
    <property type="molecule type" value="Genomic_DNA"/>
</dbReference>
<dbReference type="InterPro" id="IPR013833">
    <property type="entry name" value="Cyt_c_oxidase_su3_a-hlx"/>
</dbReference>
<geneLocation type="mitochondrion" evidence="11"/>
<evidence type="ECO:0000256" key="9">
    <source>
        <dbReference type="SAM" id="Phobius"/>
    </source>
</evidence>
<dbReference type="PROSITE" id="PS50253">
    <property type="entry name" value="COX3"/>
    <property type="match status" value="1"/>
</dbReference>
<feature type="transmembrane region" description="Helical" evidence="9">
    <location>
        <begin position="159"/>
        <end position="176"/>
    </location>
</feature>
<evidence type="ECO:0000256" key="6">
    <source>
        <dbReference type="ARBA" id="ARBA00022989"/>
    </source>
</evidence>
<dbReference type="Gene3D" id="1.20.120.80">
    <property type="entry name" value="Cytochrome c oxidase, subunit III, four-helix bundle"/>
    <property type="match status" value="1"/>
</dbReference>
<accession>A0A7U3NJE6</accession>
<evidence type="ECO:0000256" key="7">
    <source>
        <dbReference type="ARBA" id="ARBA00023136"/>
    </source>
</evidence>
<dbReference type="PANTHER" id="PTHR11403:SF7">
    <property type="entry name" value="CYTOCHROME C OXIDASE SUBUNIT 3"/>
    <property type="match status" value="1"/>
</dbReference>
<dbReference type="InterPro" id="IPR024791">
    <property type="entry name" value="Cyt_c/ubiquinol_Oxase_su3"/>
</dbReference>
<dbReference type="InterPro" id="IPR033945">
    <property type="entry name" value="Cyt_c_oxase_su3_dom"/>
</dbReference>
<evidence type="ECO:0000259" key="10">
    <source>
        <dbReference type="PROSITE" id="PS50253"/>
    </source>
</evidence>
<feature type="transmembrane region" description="Helical" evidence="9">
    <location>
        <begin position="38"/>
        <end position="58"/>
    </location>
</feature>
<keyword evidence="5" id="KW-1278">Translocase</keyword>
<feature type="transmembrane region" description="Helical" evidence="9">
    <location>
        <begin position="79"/>
        <end position="106"/>
    </location>
</feature>
<evidence type="ECO:0000256" key="4">
    <source>
        <dbReference type="ARBA" id="ARBA00022692"/>
    </source>
</evidence>
<dbReference type="RefSeq" id="YP_010031615.1">
    <property type="nucleotide sequence ID" value="NC_053857.1"/>
</dbReference>
<dbReference type="SUPFAM" id="SSF81452">
    <property type="entry name" value="Cytochrome c oxidase subunit III-like"/>
    <property type="match status" value="1"/>
</dbReference>
<gene>
    <name evidence="11" type="primary">COX3</name>
</gene>
<dbReference type="InterPro" id="IPR035973">
    <property type="entry name" value="Cyt_c_oxidase_su3-like_sf"/>
</dbReference>
<name>A0A7U3NJE6_9HYME</name>
<dbReference type="AlphaFoldDB" id="A0A7U3NJE6"/>
<dbReference type="InterPro" id="IPR000298">
    <property type="entry name" value="Cyt_c_oxidase-like_su3"/>
</dbReference>
<evidence type="ECO:0000256" key="2">
    <source>
        <dbReference type="ARBA" id="ARBA00010581"/>
    </source>
</evidence>
<dbReference type="PANTHER" id="PTHR11403">
    <property type="entry name" value="CYTOCHROME C OXIDASE SUBUNIT III"/>
    <property type="match status" value="1"/>
</dbReference>
<keyword evidence="7 9" id="KW-0472">Membrane</keyword>
<feature type="transmembrane region" description="Helical" evidence="9">
    <location>
        <begin position="240"/>
        <end position="259"/>
    </location>
</feature>
<evidence type="ECO:0000256" key="1">
    <source>
        <dbReference type="ARBA" id="ARBA00004141"/>
    </source>
</evidence>
<keyword evidence="4 8" id="KW-0812">Transmembrane</keyword>
<organism evidence="11">
    <name type="scientific">Necremnus tutae</name>
    <dbReference type="NCBI Taxonomy" id="1615824"/>
    <lineage>
        <taxon>Eukaryota</taxon>
        <taxon>Metazoa</taxon>
        <taxon>Ecdysozoa</taxon>
        <taxon>Arthropoda</taxon>
        <taxon>Hexapoda</taxon>
        <taxon>Insecta</taxon>
        <taxon>Pterygota</taxon>
        <taxon>Neoptera</taxon>
        <taxon>Endopterygota</taxon>
        <taxon>Hymenoptera</taxon>
        <taxon>Apocrita</taxon>
        <taxon>Proctotrupomorpha</taxon>
        <taxon>Chalcidoidea</taxon>
        <taxon>Eulophidae</taxon>
        <taxon>Eulophinae</taxon>
        <taxon>Necremnus</taxon>
    </lineage>
</organism>
<dbReference type="GeneID" id="63376688"/>
<dbReference type="CTD" id="4514"/>
<comment type="function">
    <text evidence="8">Component of the cytochrome c oxidase, the last enzyme in the mitochondrial electron transport chain which drives oxidative phosphorylation. The respiratory chain contains 3 multisubunit complexes succinate dehydrogenase (complex II, CII), ubiquinol-cytochrome c oxidoreductase (cytochrome b-c1 complex, complex III, CIII) and cytochrome c oxidase (complex IV, CIV), that cooperate to transfer electrons derived from NADH and succinate to molecular oxygen, creating an electrochemical gradient over the inner membrane that drives transmembrane transport and the ATP synthase. Cytochrome c oxidase is the component of the respiratory chain that catalyzes the reduction of oxygen to water. Electrons originating from reduced cytochrome c in the intermembrane space (IMS) are transferred via the dinuclear copper A center (CU(A)) of subunit 2 and heme A of subunit 1 to the active site in subunit 1, a binuclear center (BNC) formed by heme A3 and copper B (CU(B)). The BNC reduces molecular oxygen to 2 water molecules using 4 electrons from cytochrome c in the IMS and 4 protons from the mitochondrial matrix.</text>
</comment>
<feature type="transmembrane region" description="Helical" evidence="9">
    <location>
        <begin position="12"/>
        <end position="32"/>
    </location>
</feature>
<dbReference type="GO" id="GO:0016020">
    <property type="term" value="C:membrane"/>
    <property type="evidence" value="ECO:0007669"/>
    <property type="project" value="UniProtKB-SubCell"/>
</dbReference>
<evidence type="ECO:0000256" key="8">
    <source>
        <dbReference type="RuleBase" id="RU003375"/>
    </source>
</evidence>
<comment type="similarity">
    <text evidence="2 8">Belongs to the cytochrome c oxidase subunit 3 family.</text>
</comment>
<keyword evidence="6 9" id="KW-1133">Transmembrane helix</keyword>
<reference evidence="11" key="1">
    <citation type="submission" date="2020-08" db="EMBL/GenBank/DDBJ databases">
        <title>Complete mitochondrial genome of a predominant parasitoid, Necremnus tutae (Hymenoptera: Eulophidae) of the south American tomato leafminer Tuta absoluta (Lepidoptera: Gelechiidae).</title>
        <authorList>
            <person name="Tian X."/>
            <person name="Zhang Y."/>
        </authorList>
    </citation>
    <scope>NUCLEOTIDE SEQUENCE</scope>
</reference>
<evidence type="ECO:0000256" key="3">
    <source>
        <dbReference type="ARBA" id="ARBA00015944"/>
    </source>
</evidence>
<dbReference type="GO" id="GO:0006123">
    <property type="term" value="P:mitochondrial electron transport, cytochrome c to oxygen"/>
    <property type="evidence" value="ECO:0007669"/>
    <property type="project" value="TreeGrafter"/>
</dbReference>
<dbReference type="GO" id="GO:0004129">
    <property type="term" value="F:cytochrome-c oxidase activity"/>
    <property type="evidence" value="ECO:0007669"/>
    <property type="project" value="InterPro"/>
</dbReference>
<feature type="transmembrane region" description="Helical" evidence="9">
    <location>
        <begin position="196"/>
        <end position="220"/>
    </location>
</feature>
<dbReference type="Pfam" id="PF00510">
    <property type="entry name" value="COX3"/>
    <property type="match status" value="1"/>
</dbReference>
<feature type="domain" description="Heme-copper oxidase subunit III family profile" evidence="10">
    <location>
        <begin position="4"/>
        <end position="261"/>
    </location>
</feature>
<feature type="transmembrane region" description="Helical" evidence="9">
    <location>
        <begin position="126"/>
        <end position="147"/>
    </location>
</feature>
<evidence type="ECO:0000313" key="11">
    <source>
        <dbReference type="EMBL" id="QOV03010.1"/>
    </source>
</evidence>
<dbReference type="CDD" id="cd01665">
    <property type="entry name" value="Cyt_c_Oxidase_III"/>
    <property type="match status" value="1"/>
</dbReference>